<dbReference type="OrthoDB" id="439917at2759"/>
<gene>
    <name evidence="3" type="ORF">SISSUDRAFT_1067123</name>
</gene>
<keyword evidence="1" id="KW-0732">Signal</keyword>
<dbReference type="PANTHER" id="PTHR35192">
    <property type="entry name" value="PROTEIN, PUTATIVE-RELATED"/>
    <property type="match status" value="1"/>
</dbReference>
<feature type="domain" description="Protein CPL1-like" evidence="2">
    <location>
        <begin position="182"/>
        <end position="245"/>
    </location>
</feature>
<dbReference type="PANTHER" id="PTHR35192:SF2">
    <property type="entry name" value="APPLE DOMAIN-CONTAINING PROTEIN"/>
    <property type="match status" value="1"/>
</dbReference>
<dbReference type="AlphaFoldDB" id="A0A165XHB6"/>
<protein>
    <recommendedName>
        <fullName evidence="2">Protein CPL1-like domain-containing protein</fullName>
    </recommendedName>
</protein>
<dbReference type="Pfam" id="PF21671">
    <property type="entry name" value="CPL1-like"/>
    <property type="match status" value="1"/>
</dbReference>
<dbReference type="InterPro" id="IPR038955">
    <property type="entry name" value="PriA/CPL1_fungi"/>
</dbReference>
<name>A0A165XHB6_9AGAM</name>
<keyword evidence="4" id="KW-1185">Reference proteome</keyword>
<dbReference type="SMART" id="SM01411">
    <property type="entry name" value="Ephrin_rec_like"/>
    <property type="match status" value="1"/>
</dbReference>
<dbReference type="InterPro" id="IPR048661">
    <property type="entry name" value="CPL1-like"/>
</dbReference>
<evidence type="ECO:0000256" key="1">
    <source>
        <dbReference type="SAM" id="SignalP"/>
    </source>
</evidence>
<organism evidence="3 4">
    <name type="scientific">Sistotremastrum suecicum HHB10207 ss-3</name>
    <dbReference type="NCBI Taxonomy" id="1314776"/>
    <lineage>
        <taxon>Eukaryota</taxon>
        <taxon>Fungi</taxon>
        <taxon>Dikarya</taxon>
        <taxon>Basidiomycota</taxon>
        <taxon>Agaricomycotina</taxon>
        <taxon>Agaricomycetes</taxon>
        <taxon>Sistotremastrales</taxon>
        <taxon>Sistotremastraceae</taxon>
        <taxon>Sistotremastrum</taxon>
    </lineage>
</organism>
<accession>A0A165XHB6</accession>
<reference evidence="3 4" key="1">
    <citation type="journal article" date="2016" name="Mol. Biol. Evol.">
        <title>Comparative Genomics of Early-Diverging Mushroom-Forming Fungi Provides Insights into the Origins of Lignocellulose Decay Capabilities.</title>
        <authorList>
            <person name="Nagy L.G."/>
            <person name="Riley R."/>
            <person name="Tritt A."/>
            <person name="Adam C."/>
            <person name="Daum C."/>
            <person name="Floudas D."/>
            <person name="Sun H."/>
            <person name="Yadav J.S."/>
            <person name="Pangilinan J."/>
            <person name="Larsson K.H."/>
            <person name="Matsuura K."/>
            <person name="Barry K."/>
            <person name="Labutti K."/>
            <person name="Kuo R."/>
            <person name="Ohm R.A."/>
            <person name="Bhattacharya S.S."/>
            <person name="Shirouzu T."/>
            <person name="Yoshinaga Y."/>
            <person name="Martin F.M."/>
            <person name="Grigoriev I.V."/>
            <person name="Hibbett D.S."/>
        </authorList>
    </citation>
    <scope>NUCLEOTIDE SEQUENCE [LARGE SCALE GENOMIC DNA]</scope>
    <source>
        <strain evidence="3 4">HHB10207 ss-3</strain>
    </source>
</reference>
<feature type="chain" id="PRO_5007868884" description="Protein CPL1-like domain-containing protein" evidence="1">
    <location>
        <begin position="27"/>
        <end position="277"/>
    </location>
</feature>
<dbReference type="EMBL" id="KV428371">
    <property type="protein sequence ID" value="KZT32193.1"/>
    <property type="molecule type" value="Genomic_DNA"/>
</dbReference>
<dbReference type="Proteomes" id="UP000076798">
    <property type="component" value="Unassembled WGS sequence"/>
</dbReference>
<evidence type="ECO:0000313" key="4">
    <source>
        <dbReference type="Proteomes" id="UP000076798"/>
    </source>
</evidence>
<evidence type="ECO:0000313" key="3">
    <source>
        <dbReference type="EMBL" id="KZT32193.1"/>
    </source>
</evidence>
<evidence type="ECO:0000259" key="2">
    <source>
        <dbReference type="Pfam" id="PF21671"/>
    </source>
</evidence>
<feature type="signal peptide" evidence="1">
    <location>
        <begin position="1"/>
        <end position="26"/>
    </location>
</feature>
<sequence length="277" mass="29149">MSSHSSFNKLIIRACAISIILNGVSAVNNCQPGTYLSNNVCRSADPGNYAPNAAMTTQYPCPKGTFQSKSGAASCCPCCVGWYNPDTEQTHCQQCANVANPANQNQMLQHGVSPAEATAEAQCSYATSPTPQSSCSNTSPSECPAAGGPYASFGMTKRSLSPMKCKRRGYQACSVMTGRGGFECVDVMNDLESCGGCIGNPLTNPGSRLGVDCSALPGVNDVRCVQGKCVISSCSDGFQLSDKGTCESRESGLHRAQYMAHHRKRHHAKKAVGGHDL</sequence>
<proteinExistence type="predicted"/>